<keyword evidence="2" id="KW-0808">Transferase</keyword>
<dbReference type="STRING" id="1267564.SAMN05192561_10228"/>
<gene>
    <name evidence="2" type="ORF">SAMN05192561_10228</name>
</gene>
<dbReference type="InterPro" id="IPR028098">
    <property type="entry name" value="Glyco_trans_4-like_N"/>
</dbReference>
<evidence type="ECO:0000259" key="1">
    <source>
        <dbReference type="Pfam" id="PF13439"/>
    </source>
</evidence>
<dbReference type="SUPFAM" id="SSF53756">
    <property type="entry name" value="UDP-Glycosyltransferase/glycogen phosphorylase"/>
    <property type="match status" value="1"/>
</dbReference>
<dbReference type="AlphaFoldDB" id="A0A1H6IGR4"/>
<evidence type="ECO:0000313" key="3">
    <source>
        <dbReference type="Proteomes" id="UP000199215"/>
    </source>
</evidence>
<organism evidence="2 3">
    <name type="scientific">Halopenitus malekzadehii</name>
    <dbReference type="NCBI Taxonomy" id="1267564"/>
    <lineage>
        <taxon>Archaea</taxon>
        <taxon>Methanobacteriati</taxon>
        <taxon>Methanobacteriota</taxon>
        <taxon>Stenosarchaea group</taxon>
        <taxon>Halobacteria</taxon>
        <taxon>Halobacteriales</taxon>
        <taxon>Haloferacaceae</taxon>
        <taxon>Halopenitus</taxon>
    </lineage>
</organism>
<sequence length="367" mass="41582">MKILLFHLSGTPLYAAEIAHSLADKGHNVHAIVAQRNLNEDFFDENIYINPIGISTNLKTLLRCLNPLTYVRIIKQIKTIDPDVIHITQGFLWLNPVLPFISEYPILYTDHEPEEVNDVTLYDRTNIYSFSKSHMRRYADKIIVHGDYLKEILLSRGIPEDKVVVISHGTYRYYEEVDNGEDTDSMPNNNVLFFGLLADYKGISVLAKAIPQIRNRCPEATFTIAGKGDIDSYMPDNLLKEDYITIYNEFIPDERVGPLFRNAEIVVLPYTSGSQSGVLTISYQFKTPVVVTNVGSLPEAVDNHETGIIVPPNEPDLLSEGICRILSSSRTQKNMEQAITEKVESELSWDIICNNLIELYSDLSDDH</sequence>
<keyword evidence="3" id="KW-1185">Reference proteome</keyword>
<dbReference type="PANTHER" id="PTHR12526">
    <property type="entry name" value="GLYCOSYLTRANSFERASE"/>
    <property type="match status" value="1"/>
</dbReference>
<feature type="domain" description="Glycosyltransferase subfamily 4-like N-terminal" evidence="1">
    <location>
        <begin position="10"/>
        <end position="169"/>
    </location>
</feature>
<dbReference type="Gene3D" id="3.40.50.2000">
    <property type="entry name" value="Glycogen Phosphorylase B"/>
    <property type="match status" value="2"/>
</dbReference>
<name>A0A1H6IGR4_9EURY</name>
<dbReference type="Proteomes" id="UP000199215">
    <property type="component" value="Unassembled WGS sequence"/>
</dbReference>
<dbReference type="Pfam" id="PF13692">
    <property type="entry name" value="Glyco_trans_1_4"/>
    <property type="match status" value="1"/>
</dbReference>
<dbReference type="Pfam" id="PF13439">
    <property type="entry name" value="Glyco_transf_4"/>
    <property type="match status" value="1"/>
</dbReference>
<protein>
    <submittedName>
        <fullName evidence="2">Glycosyltransferase involved in cell wall bisynthesis</fullName>
    </submittedName>
</protein>
<evidence type="ECO:0000313" key="2">
    <source>
        <dbReference type="EMBL" id="SEH45456.1"/>
    </source>
</evidence>
<accession>A0A1H6IGR4</accession>
<dbReference type="RefSeq" id="WP_092815768.1">
    <property type="nucleotide sequence ID" value="NZ_FNWU01000002.1"/>
</dbReference>
<reference evidence="2 3" key="1">
    <citation type="submission" date="2016-10" db="EMBL/GenBank/DDBJ databases">
        <authorList>
            <person name="de Groot N.N."/>
        </authorList>
    </citation>
    <scope>NUCLEOTIDE SEQUENCE [LARGE SCALE GENOMIC DNA]</scope>
    <source>
        <strain evidence="2 3">IBRC-M10418</strain>
    </source>
</reference>
<dbReference type="EMBL" id="FNWU01000002">
    <property type="protein sequence ID" value="SEH45456.1"/>
    <property type="molecule type" value="Genomic_DNA"/>
</dbReference>
<dbReference type="CDD" id="cd03801">
    <property type="entry name" value="GT4_PimA-like"/>
    <property type="match status" value="1"/>
</dbReference>
<proteinExistence type="predicted"/>
<dbReference type="GO" id="GO:0016740">
    <property type="term" value="F:transferase activity"/>
    <property type="evidence" value="ECO:0007669"/>
    <property type="project" value="UniProtKB-KW"/>
</dbReference>
<dbReference type="OrthoDB" id="132546at2157"/>